<protein>
    <submittedName>
        <fullName evidence="8">DOMON domain-containing protein</fullName>
    </submittedName>
</protein>
<evidence type="ECO:0000313" key="9">
    <source>
        <dbReference type="Proteomes" id="UP001363151"/>
    </source>
</evidence>
<keyword evidence="2" id="KW-0813">Transport</keyword>
<dbReference type="Pfam" id="PF03600">
    <property type="entry name" value="CitMHS"/>
    <property type="match status" value="1"/>
</dbReference>
<evidence type="ECO:0000256" key="3">
    <source>
        <dbReference type="ARBA" id="ARBA00022692"/>
    </source>
</evidence>
<evidence type="ECO:0000256" key="6">
    <source>
        <dbReference type="SAM" id="Phobius"/>
    </source>
</evidence>
<feature type="transmembrane region" description="Helical" evidence="6">
    <location>
        <begin position="161"/>
        <end position="183"/>
    </location>
</feature>
<dbReference type="EMBL" id="JBBJCI010000023">
    <property type="protein sequence ID" value="KAK7254658.1"/>
    <property type="molecule type" value="Genomic_DNA"/>
</dbReference>
<proteinExistence type="predicted"/>
<keyword evidence="4 6" id="KW-1133">Transmembrane helix</keyword>
<reference evidence="8 9" key="1">
    <citation type="submission" date="2024-03" db="EMBL/GenBank/DDBJ databases">
        <title>Aureococcus anophagefferens CCMP1851 and Kratosvirus quantuckense: Draft genome of a second virus-susceptible host strain in the model system.</title>
        <authorList>
            <person name="Chase E."/>
            <person name="Truchon A.R."/>
            <person name="Schepens W."/>
            <person name="Wilhelm S.W."/>
        </authorList>
    </citation>
    <scope>NUCLEOTIDE SEQUENCE [LARGE SCALE GENOMIC DNA]</scope>
    <source>
        <strain evidence="8 9">CCMP1851</strain>
    </source>
</reference>
<comment type="caution">
    <text evidence="8">The sequence shown here is derived from an EMBL/GenBank/DDBJ whole genome shotgun (WGS) entry which is preliminary data.</text>
</comment>
<evidence type="ECO:0000256" key="2">
    <source>
        <dbReference type="ARBA" id="ARBA00022448"/>
    </source>
</evidence>
<keyword evidence="9" id="KW-1185">Reference proteome</keyword>
<keyword evidence="3 6" id="KW-0812">Transmembrane</keyword>
<feature type="transmembrane region" description="Helical" evidence="6">
    <location>
        <begin position="43"/>
        <end position="61"/>
    </location>
</feature>
<dbReference type="Proteomes" id="UP001363151">
    <property type="component" value="Unassembled WGS sequence"/>
</dbReference>
<feature type="transmembrane region" description="Helical" evidence="6">
    <location>
        <begin position="82"/>
        <end position="99"/>
    </location>
</feature>
<dbReference type="PANTHER" id="PTHR10283">
    <property type="entry name" value="SOLUTE CARRIER FAMILY 13 MEMBER"/>
    <property type="match status" value="1"/>
</dbReference>
<dbReference type="InterPro" id="IPR004680">
    <property type="entry name" value="Cit_transptr-like_dom"/>
</dbReference>
<accession>A0ABR1GFL0</accession>
<gene>
    <name evidence="8" type="ORF">SO694_00010362</name>
</gene>
<evidence type="ECO:0000256" key="5">
    <source>
        <dbReference type="ARBA" id="ARBA00023136"/>
    </source>
</evidence>
<feature type="transmembrane region" description="Helical" evidence="6">
    <location>
        <begin position="195"/>
        <end position="215"/>
    </location>
</feature>
<evidence type="ECO:0000313" key="8">
    <source>
        <dbReference type="EMBL" id="KAK7254658.1"/>
    </source>
</evidence>
<evidence type="ECO:0000256" key="4">
    <source>
        <dbReference type="ARBA" id="ARBA00022989"/>
    </source>
</evidence>
<evidence type="ECO:0000256" key="1">
    <source>
        <dbReference type="ARBA" id="ARBA00004141"/>
    </source>
</evidence>
<keyword evidence="5 6" id="KW-0472">Membrane</keyword>
<feature type="transmembrane region" description="Helical" evidence="6">
    <location>
        <begin position="336"/>
        <end position="357"/>
    </location>
</feature>
<organism evidence="8 9">
    <name type="scientific">Aureococcus anophagefferens</name>
    <name type="common">Harmful bloom alga</name>
    <dbReference type="NCBI Taxonomy" id="44056"/>
    <lineage>
        <taxon>Eukaryota</taxon>
        <taxon>Sar</taxon>
        <taxon>Stramenopiles</taxon>
        <taxon>Ochrophyta</taxon>
        <taxon>Pelagophyceae</taxon>
        <taxon>Pelagomonadales</taxon>
        <taxon>Pelagomonadaceae</taxon>
        <taxon>Aureococcus</taxon>
    </lineage>
</organism>
<sequence length="377" mass="38023">MIVWWLTRCVPLGVTSLLPVVLLPASGAADARLVSSAYLSDPLMLFLGSFLVAAALERHDLHARVASGLLRRFDRRGDAPRRLLLGVIVATASLSMWTSNTATAAMMAPLAATAAAGGDESLRDAVAVAVALSSSLGGLTTLVGTGPNVVLAGLVGDRVAFASWFAFAAPVGLVGNACLWAILVRRFKVPPGFATDGTVAMAAALALFLSDALPWAAVRDLPWESMFLLGGGVALSSGAKASGLAASIGDSVIAGAAREHVVVVAALLACLLSNGVSNVATANVILPLVACVDDPLPALCAVTMACSFAFCTPIATPPNAIAFATAPTLATRTLAAVGLQLTLVCLALLAAVSAFVLPAALPGGGDDEALCASTLFR</sequence>
<evidence type="ECO:0000259" key="7">
    <source>
        <dbReference type="Pfam" id="PF03600"/>
    </source>
</evidence>
<feature type="transmembrane region" description="Helical" evidence="6">
    <location>
        <begin position="261"/>
        <end position="290"/>
    </location>
</feature>
<dbReference type="PANTHER" id="PTHR10283:SF82">
    <property type="entry name" value="SOLUTE CARRIER FAMILY 13 MEMBER 2"/>
    <property type="match status" value="1"/>
</dbReference>
<feature type="transmembrane region" description="Helical" evidence="6">
    <location>
        <begin position="296"/>
        <end position="315"/>
    </location>
</feature>
<name>A0ABR1GFL0_AURAN</name>
<feature type="domain" description="Citrate transporter-like" evidence="7">
    <location>
        <begin position="2"/>
        <end position="290"/>
    </location>
</feature>
<comment type="subcellular location">
    <subcellularLocation>
        <location evidence="1">Membrane</location>
        <topology evidence="1">Multi-pass membrane protein</topology>
    </subcellularLocation>
</comment>